<organism evidence="6 7">
    <name type="scientific">Variovorax dokdonensis</name>
    <dbReference type="NCBI Taxonomy" id="344883"/>
    <lineage>
        <taxon>Bacteria</taxon>
        <taxon>Pseudomonadati</taxon>
        <taxon>Pseudomonadota</taxon>
        <taxon>Betaproteobacteria</taxon>
        <taxon>Burkholderiales</taxon>
        <taxon>Comamonadaceae</taxon>
        <taxon>Variovorax</taxon>
    </lineage>
</organism>
<dbReference type="InterPro" id="IPR000847">
    <property type="entry name" value="LysR_HTH_N"/>
</dbReference>
<dbReference type="Gene3D" id="1.10.10.10">
    <property type="entry name" value="Winged helix-like DNA-binding domain superfamily/Winged helix DNA-binding domain"/>
    <property type="match status" value="2"/>
</dbReference>
<dbReference type="Pfam" id="PF03466">
    <property type="entry name" value="LysR_substrate"/>
    <property type="match status" value="1"/>
</dbReference>
<proteinExistence type="inferred from homology"/>
<gene>
    <name evidence="6" type="ORF">QTH91_08135</name>
</gene>
<evidence type="ECO:0000256" key="1">
    <source>
        <dbReference type="ARBA" id="ARBA00009437"/>
    </source>
</evidence>
<dbReference type="Pfam" id="PF00126">
    <property type="entry name" value="HTH_1"/>
    <property type="match status" value="2"/>
</dbReference>
<comment type="similarity">
    <text evidence="1">Belongs to the LysR transcriptional regulatory family.</text>
</comment>
<dbReference type="EMBL" id="JASZYV010000001">
    <property type="protein sequence ID" value="MDM0044443.1"/>
    <property type="molecule type" value="Genomic_DNA"/>
</dbReference>
<accession>A0ABT7N929</accession>
<dbReference type="InterPro" id="IPR036390">
    <property type="entry name" value="WH_DNA-bd_sf"/>
</dbReference>
<reference evidence="6" key="1">
    <citation type="submission" date="2023-06" db="EMBL/GenBank/DDBJ databases">
        <authorList>
            <person name="Jiang Y."/>
            <person name="Liu Q."/>
        </authorList>
    </citation>
    <scope>NUCLEOTIDE SEQUENCE</scope>
    <source>
        <strain evidence="6">CGMCC 1.12089</strain>
    </source>
</reference>
<protein>
    <submittedName>
        <fullName evidence="6">LysR substrate-binding domain-containing protein</fullName>
    </submittedName>
</protein>
<keyword evidence="2" id="KW-0805">Transcription regulation</keyword>
<dbReference type="Gene3D" id="3.40.190.10">
    <property type="entry name" value="Periplasmic binding protein-like II"/>
    <property type="match status" value="2"/>
</dbReference>
<evidence type="ECO:0000256" key="2">
    <source>
        <dbReference type="ARBA" id="ARBA00023015"/>
    </source>
</evidence>
<evidence type="ECO:0000313" key="6">
    <source>
        <dbReference type="EMBL" id="MDM0044443.1"/>
    </source>
</evidence>
<dbReference type="RefSeq" id="WP_286659481.1">
    <property type="nucleotide sequence ID" value="NZ_JASZYV010000001.1"/>
</dbReference>
<keyword evidence="3" id="KW-0238">DNA-binding</keyword>
<evidence type="ECO:0000313" key="7">
    <source>
        <dbReference type="Proteomes" id="UP001174908"/>
    </source>
</evidence>
<feature type="domain" description="HTH lysR-type" evidence="5">
    <location>
        <begin position="102"/>
        <end position="159"/>
    </location>
</feature>
<dbReference type="InterPro" id="IPR036388">
    <property type="entry name" value="WH-like_DNA-bd_sf"/>
</dbReference>
<evidence type="ECO:0000256" key="4">
    <source>
        <dbReference type="ARBA" id="ARBA00023163"/>
    </source>
</evidence>
<dbReference type="InterPro" id="IPR050950">
    <property type="entry name" value="HTH-type_LysR_regulators"/>
</dbReference>
<keyword evidence="7" id="KW-1185">Reference proteome</keyword>
<dbReference type="PANTHER" id="PTHR30419:SF14">
    <property type="entry name" value="LYSR FAMILY TRANSCRIPTIONAL REGULATOR"/>
    <property type="match status" value="1"/>
</dbReference>
<name>A0ABT7N929_9BURK</name>
<comment type="caution">
    <text evidence="6">The sequence shown here is derived from an EMBL/GenBank/DDBJ whole genome shotgun (WGS) entry which is preliminary data.</text>
</comment>
<dbReference type="Proteomes" id="UP001174908">
    <property type="component" value="Unassembled WGS sequence"/>
</dbReference>
<dbReference type="PANTHER" id="PTHR30419">
    <property type="entry name" value="HTH-TYPE TRANSCRIPTIONAL REGULATOR YBHD"/>
    <property type="match status" value="1"/>
</dbReference>
<dbReference type="SUPFAM" id="SSF53850">
    <property type="entry name" value="Periplasmic binding protein-like II"/>
    <property type="match status" value="1"/>
</dbReference>
<evidence type="ECO:0000259" key="5">
    <source>
        <dbReference type="PROSITE" id="PS50931"/>
    </source>
</evidence>
<feature type="domain" description="HTH lysR-type" evidence="5">
    <location>
        <begin position="1"/>
        <end position="58"/>
    </location>
</feature>
<dbReference type="SUPFAM" id="SSF46785">
    <property type="entry name" value="Winged helix' DNA-binding domain"/>
    <property type="match status" value="2"/>
</dbReference>
<dbReference type="InterPro" id="IPR005119">
    <property type="entry name" value="LysR_subst-bd"/>
</dbReference>
<sequence>MNLRHLQAFAAVAAAGSVTQAAEHLFRVASAVTRALAELEDSLGVRLFERKARGMMLTVYGNAVLIRAQRVSLELAAACNDLPVGAGGRRMLDARTLQAAVFSARRLALFAGLAEHHHMPTVAQRFGVTQPALSALVRDLESRTGCALFSRSAQGIQPTRAGALLAFRFRRALAELRAVNSDLAAIRGVVQGSVVVGALPLSRTRVLPLAIATLLHKHPQVHVSTVESPYEALAAALRSGDVDFIIGALRPAEQVRDLVQEPLFEDSIALVARAGHPLARRRRITFADLHRARWVLSRRGAPARDLFERSFEHRGQIAPEPAVETGDLALLRGLLQDTDMLTAISAHQLHYEIEAGTLVVLSFALEATQRTIGIAQREGVLASPCTSALLNEIRAGVAAL</sequence>
<keyword evidence="4" id="KW-0804">Transcription</keyword>
<evidence type="ECO:0000256" key="3">
    <source>
        <dbReference type="ARBA" id="ARBA00023125"/>
    </source>
</evidence>
<dbReference type="PROSITE" id="PS50931">
    <property type="entry name" value="HTH_LYSR"/>
    <property type="match status" value="2"/>
</dbReference>